<dbReference type="Pfam" id="PF01433">
    <property type="entry name" value="Peptidase_M1"/>
    <property type="match status" value="1"/>
</dbReference>
<dbReference type="CDD" id="cd09604">
    <property type="entry name" value="M1_APN_like"/>
    <property type="match status" value="1"/>
</dbReference>
<dbReference type="Proteomes" id="UP000441717">
    <property type="component" value="Unassembled WGS sequence"/>
</dbReference>
<keyword evidence="1" id="KW-1133">Transmembrane helix</keyword>
<evidence type="ECO:0000313" key="3">
    <source>
        <dbReference type="EMBL" id="MQL52580.1"/>
    </source>
</evidence>
<comment type="caution">
    <text evidence="3">The sequence shown here is derived from an EMBL/GenBank/DDBJ whole genome shotgun (WGS) entry which is preliminary data.</text>
</comment>
<dbReference type="SUPFAM" id="SSF55486">
    <property type="entry name" value="Metalloproteases ('zincins'), catalytic domain"/>
    <property type="match status" value="1"/>
</dbReference>
<keyword evidence="4" id="KW-1185">Reference proteome</keyword>
<keyword evidence="1" id="KW-0472">Membrane</keyword>
<accession>A0A6N7IRB4</accession>
<dbReference type="EMBL" id="WHYR01000024">
    <property type="protein sequence ID" value="MQL52580.1"/>
    <property type="molecule type" value="Genomic_DNA"/>
</dbReference>
<keyword evidence="1" id="KW-0812">Transmembrane</keyword>
<feature type="transmembrane region" description="Helical" evidence="1">
    <location>
        <begin position="108"/>
        <end position="128"/>
    </location>
</feature>
<dbReference type="GO" id="GO:0008237">
    <property type="term" value="F:metallopeptidase activity"/>
    <property type="evidence" value="ECO:0007669"/>
    <property type="project" value="InterPro"/>
</dbReference>
<evidence type="ECO:0000256" key="1">
    <source>
        <dbReference type="SAM" id="Phobius"/>
    </source>
</evidence>
<sequence>MGRKRHFPARLPVRPASGKGGIYINDPLSILKDLEEKYVTFYRQGRYADAEAVAERALDIARQTLGPGHLYTITFQNNIACLNRIRQDKAGTAIQPAERSTGKATLSLWLAAVLLVLTLIIPVTWSVFPFFSQSGPVSAAPALNPGEGDALPFYRVRAVFYPREKTIAGEEEVTFECAGPKNEILFNLYFNRYRDVGLDSSEIRQYAFQRGKDRGYISIQRVLHNGTPVPFKAEGEVLQILPPEGVFPPGKQNITIDFELKIPYIADRSGGNERGIWLGNWLPTLNVDGRPSPPTEIGDPFVNLSSTYEVLFTVPREYSLVLSNVQKIREEGNQQVYHGIVERVRDLPIFLNRSYKEAVITLGDVQIHYYFYSPSSRVQTVLETAKRALAYFQDNVGEYPWQQLNIVENDMYLEGMEYSTMVLVSTRALQNNPAGTVFHEVAHQWFYNIIGSDQINAPYMDEGLVQFFTAYALNGQEPRFHGDVYGLDKSVDEFNTWSRYQNVHYRNGQKLFENLYVVMGRDKFLQAIREYYRQYRFSLVSPLEFKHFFAEKTGDEGLLPAGRRN</sequence>
<organism evidence="3 4">
    <name type="scientific">Desulfofundulus thermobenzoicus</name>
    <dbReference type="NCBI Taxonomy" id="29376"/>
    <lineage>
        <taxon>Bacteria</taxon>
        <taxon>Bacillati</taxon>
        <taxon>Bacillota</taxon>
        <taxon>Clostridia</taxon>
        <taxon>Eubacteriales</taxon>
        <taxon>Peptococcaceae</taxon>
        <taxon>Desulfofundulus</taxon>
    </lineage>
</organism>
<gene>
    <name evidence="3" type="ORF">GFC01_09960</name>
</gene>
<dbReference type="Pfam" id="PF13424">
    <property type="entry name" value="TPR_12"/>
    <property type="match status" value="1"/>
</dbReference>
<dbReference type="InterPro" id="IPR014782">
    <property type="entry name" value="Peptidase_M1_dom"/>
</dbReference>
<reference evidence="3 4" key="1">
    <citation type="submission" date="2019-10" db="EMBL/GenBank/DDBJ databases">
        <title>Comparative genomics of sulfur disproportionating microorganisms.</title>
        <authorList>
            <person name="Ward L.M."/>
            <person name="Bertran E."/>
            <person name="Johnston D."/>
        </authorList>
    </citation>
    <scope>NUCLEOTIDE SEQUENCE [LARGE SCALE GENOMIC DNA]</scope>
    <source>
        <strain evidence="3 4">DSM 14055</strain>
    </source>
</reference>
<dbReference type="InterPro" id="IPR027268">
    <property type="entry name" value="Peptidase_M4/M1_CTD_sf"/>
</dbReference>
<dbReference type="Gene3D" id="1.25.40.10">
    <property type="entry name" value="Tetratricopeptide repeat domain"/>
    <property type="match status" value="1"/>
</dbReference>
<dbReference type="AlphaFoldDB" id="A0A6N7IRB4"/>
<dbReference type="Gene3D" id="1.10.390.10">
    <property type="entry name" value="Neutral Protease Domain 2"/>
    <property type="match status" value="1"/>
</dbReference>
<dbReference type="PANTHER" id="PTHR45726:SF3">
    <property type="entry name" value="LEUKOTRIENE A-4 HYDROLASE"/>
    <property type="match status" value="1"/>
</dbReference>
<dbReference type="RefSeq" id="WP_152946834.1">
    <property type="nucleotide sequence ID" value="NZ_WHYR01000024.1"/>
</dbReference>
<dbReference type="PANTHER" id="PTHR45726">
    <property type="entry name" value="LEUKOTRIENE A-4 HYDROLASE"/>
    <property type="match status" value="1"/>
</dbReference>
<dbReference type="InterPro" id="IPR011990">
    <property type="entry name" value="TPR-like_helical_dom_sf"/>
</dbReference>
<proteinExistence type="predicted"/>
<evidence type="ECO:0000259" key="2">
    <source>
        <dbReference type="Pfam" id="PF01433"/>
    </source>
</evidence>
<feature type="domain" description="Peptidase M1 membrane alanine aminopeptidase" evidence="2">
    <location>
        <begin position="382"/>
        <end position="554"/>
    </location>
</feature>
<name>A0A6N7IRB4_9FIRM</name>
<dbReference type="InterPro" id="IPR034015">
    <property type="entry name" value="M1_LTA4H"/>
</dbReference>
<dbReference type="OrthoDB" id="9814383at2"/>
<evidence type="ECO:0000313" key="4">
    <source>
        <dbReference type="Proteomes" id="UP000441717"/>
    </source>
</evidence>
<dbReference type="GO" id="GO:0008270">
    <property type="term" value="F:zinc ion binding"/>
    <property type="evidence" value="ECO:0007669"/>
    <property type="project" value="InterPro"/>
</dbReference>
<protein>
    <submittedName>
        <fullName evidence="3">Tetratricopeptide repeat protein</fullName>
    </submittedName>
</protein>